<evidence type="ECO:0000313" key="2">
    <source>
        <dbReference type="EMBL" id="MFC3002522.1"/>
    </source>
</evidence>
<accession>A0ABV7BXZ9</accession>
<name>A0ABV7BXZ9_9PROT</name>
<keyword evidence="2" id="KW-0456">Lyase</keyword>
<dbReference type="Pfam" id="PF02602">
    <property type="entry name" value="HEM4"/>
    <property type="match status" value="1"/>
</dbReference>
<dbReference type="SUPFAM" id="SSF69618">
    <property type="entry name" value="HemD-like"/>
    <property type="match status" value="1"/>
</dbReference>
<dbReference type="GO" id="GO:0004852">
    <property type="term" value="F:uroporphyrinogen-III synthase activity"/>
    <property type="evidence" value="ECO:0007669"/>
    <property type="project" value="UniProtKB-EC"/>
</dbReference>
<dbReference type="Gene3D" id="3.40.50.10090">
    <property type="match status" value="2"/>
</dbReference>
<dbReference type="InterPro" id="IPR003754">
    <property type="entry name" value="4pyrrol_synth_uPrphyn_synth"/>
</dbReference>
<keyword evidence="3" id="KW-1185">Reference proteome</keyword>
<proteinExistence type="predicted"/>
<evidence type="ECO:0000313" key="3">
    <source>
        <dbReference type="Proteomes" id="UP001595420"/>
    </source>
</evidence>
<reference evidence="3" key="1">
    <citation type="journal article" date="2019" name="Int. J. Syst. Evol. Microbiol.">
        <title>The Global Catalogue of Microorganisms (GCM) 10K type strain sequencing project: providing services to taxonomists for standard genome sequencing and annotation.</title>
        <authorList>
            <consortium name="The Broad Institute Genomics Platform"/>
            <consortium name="The Broad Institute Genome Sequencing Center for Infectious Disease"/>
            <person name="Wu L."/>
            <person name="Ma J."/>
        </authorList>
    </citation>
    <scope>NUCLEOTIDE SEQUENCE [LARGE SCALE GENOMIC DNA]</scope>
    <source>
        <strain evidence="3">CGMCC 1.16855</strain>
    </source>
</reference>
<dbReference type="CDD" id="cd06578">
    <property type="entry name" value="HemD"/>
    <property type="match status" value="1"/>
</dbReference>
<gene>
    <name evidence="2" type="ORF">ACFOD3_21665</name>
</gene>
<dbReference type="EMBL" id="JBHRSB010000007">
    <property type="protein sequence ID" value="MFC3002522.1"/>
    <property type="molecule type" value="Genomic_DNA"/>
</dbReference>
<sequence length="240" mass="24806">MTRPEPGGAETAARLAALGWQPLLAPALVLAPRPVALPPCQAVLVTSRAAARALPPPRPGLALLAVGAATAEAAREAGWYQAEAAEGTAADLARLATARLNPEGGPLLLAVGQGYSLDLAADLRARGFRVLRRIAYAARPATRLPDDVLRRVGAEGVSKILFHSPRSAGCAITLFREAGHAATIARMSALVISPRVAEAARRALDPLHWRALCVAARPTEEALLALLGPAPAGQGGRPLL</sequence>
<dbReference type="Proteomes" id="UP001595420">
    <property type="component" value="Unassembled WGS sequence"/>
</dbReference>
<organism evidence="2 3">
    <name type="scientific">Falsiroseomonas tokyonensis</name>
    <dbReference type="NCBI Taxonomy" id="430521"/>
    <lineage>
        <taxon>Bacteria</taxon>
        <taxon>Pseudomonadati</taxon>
        <taxon>Pseudomonadota</taxon>
        <taxon>Alphaproteobacteria</taxon>
        <taxon>Acetobacterales</taxon>
        <taxon>Roseomonadaceae</taxon>
        <taxon>Falsiroseomonas</taxon>
    </lineage>
</organism>
<feature type="domain" description="Tetrapyrrole biosynthesis uroporphyrinogen III synthase" evidence="1">
    <location>
        <begin position="10"/>
        <end position="224"/>
    </location>
</feature>
<dbReference type="InterPro" id="IPR036108">
    <property type="entry name" value="4pyrrol_syn_uPrphyn_synt_sf"/>
</dbReference>
<protein>
    <submittedName>
        <fullName evidence="2">Uroporphyrinogen-III synthase</fullName>
        <ecNumber evidence="2">4.2.1.75</ecNumber>
    </submittedName>
</protein>
<dbReference type="EC" id="4.2.1.75" evidence="2"/>
<evidence type="ECO:0000259" key="1">
    <source>
        <dbReference type="Pfam" id="PF02602"/>
    </source>
</evidence>
<comment type="caution">
    <text evidence="2">The sequence shown here is derived from an EMBL/GenBank/DDBJ whole genome shotgun (WGS) entry which is preliminary data.</text>
</comment>